<dbReference type="SUPFAM" id="SSF56645">
    <property type="entry name" value="Acyl-CoA dehydrogenase NM domain-like"/>
    <property type="match status" value="1"/>
</dbReference>
<dbReference type="AlphaFoldDB" id="A0A8J3E2U2"/>
<evidence type="ECO:0000256" key="5">
    <source>
        <dbReference type="RuleBase" id="RU362125"/>
    </source>
</evidence>
<sequence>MTMAPAPFETHEVLNQPPPLVDYDLFATDRALKEAVVREGADWALNELGDFGRRLGRAETIEAGRLANAYPPVPRLFDRYGRRIDEVEFHPAWHELMALAIGEGLHTRPWAEPKPGAHVARAAGVILMVQVEAGVQCPTTMTYGVVPALKKAPALAAEWLPRLYSRQYDKRIIPAPQKTGALMGMGMTEKQGGSDLRANMTRATPLDGGGPGTAYRLDGHKWFFSAPQCDAFLVLAQAPGGLSCFFLPRFLADGSRNAVHIQRLKDKLGNKSNASSEVEFHGAIAWLVGEEGRGVPTIIEMGNYTRLDCALGSTGLMRQAVAQATHHAAHRSAFQKRLIDQPLMTNVLADLAIESEAATALVLRLARAYDRQDDPAETAFRRMLTPAAKYWICKRGPALGAEAMEVLGGNGYVEEAIMGRLYRELPLNSIWEGSGNVMCLDVLRALAKTPEALDLVLAEIRTAQGADRRLDAHVQALTDEVARDGFQESRARHLVEKLVLALQGALLIRFSDAAVADGFCASRLGSGQAGAFGTLPSGIDLRAIAERARPQI</sequence>
<comment type="caution">
    <text evidence="9">The sequence shown here is derived from an EMBL/GenBank/DDBJ whole genome shotgun (WGS) entry which is preliminary data.</text>
</comment>
<evidence type="ECO:0000313" key="9">
    <source>
        <dbReference type="EMBL" id="GGF13146.1"/>
    </source>
</evidence>
<evidence type="ECO:0000313" key="10">
    <source>
        <dbReference type="Proteomes" id="UP000646365"/>
    </source>
</evidence>
<dbReference type="PANTHER" id="PTHR42707:SF3">
    <property type="entry name" value="ACYL-COA DEHYDROGENASE AIDB-RELATED"/>
    <property type="match status" value="1"/>
</dbReference>
<reference evidence="9" key="1">
    <citation type="journal article" date="2014" name="Int. J. Syst. Evol. Microbiol.">
        <title>Complete genome sequence of Corynebacterium casei LMG S-19264T (=DSM 44701T), isolated from a smear-ripened cheese.</title>
        <authorList>
            <consortium name="US DOE Joint Genome Institute (JGI-PGF)"/>
            <person name="Walter F."/>
            <person name="Albersmeier A."/>
            <person name="Kalinowski J."/>
            <person name="Ruckert C."/>
        </authorList>
    </citation>
    <scope>NUCLEOTIDE SEQUENCE</scope>
    <source>
        <strain evidence="9">CGMCC 1.15725</strain>
    </source>
</reference>
<dbReference type="InterPro" id="IPR041504">
    <property type="entry name" value="AidB_N"/>
</dbReference>
<dbReference type="RefSeq" id="WP_229743602.1">
    <property type="nucleotide sequence ID" value="NZ_BMJQ01000004.1"/>
</dbReference>
<name>A0A8J3E2U2_9PROT</name>
<dbReference type="InterPro" id="IPR009075">
    <property type="entry name" value="AcylCo_DH/oxidase_C"/>
</dbReference>
<keyword evidence="10" id="KW-1185">Reference proteome</keyword>
<keyword evidence="4 5" id="KW-0274">FAD</keyword>
<dbReference type="Proteomes" id="UP000646365">
    <property type="component" value="Unassembled WGS sequence"/>
</dbReference>
<dbReference type="Pfam" id="PF18158">
    <property type="entry name" value="AidB_N"/>
    <property type="match status" value="1"/>
</dbReference>
<feature type="domain" description="Acyl-CoA dehydrogenase/oxidase C-terminal" evidence="6">
    <location>
        <begin position="292"/>
        <end position="446"/>
    </location>
</feature>
<dbReference type="PROSITE" id="PS00073">
    <property type="entry name" value="ACYL_COA_DH_2"/>
    <property type="match status" value="1"/>
</dbReference>
<comment type="similarity">
    <text evidence="2 5">Belongs to the acyl-CoA dehydrogenase family.</text>
</comment>
<reference evidence="9" key="2">
    <citation type="submission" date="2020-09" db="EMBL/GenBank/DDBJ databases">
        <authorList>
            <person name="Sun Q."/>
            <person name="Zhou Y."/>
        </authorList>
    </citation>
    <scope>NUCLEOTIDE SEQUENCE</scope>
    <source>
        <strain evidence="9">CGMCC 1.15725</strain>
    </source>
</reference>
<dbReference type="InterPro" id="IPR006089">
    <property type="entry name" value="Acyl-CoA_DH_CS"/>
</dbReference>
<comment type="cofactor">
    <cofactor evidence="1 5">
        <name>FAD</name>
        <dbReference type="ChEBI" id="CHEBI:57692"/>
    </cofactor>
</comment>
<dbReference type="Pfam" id="PF00441">
    <property type="entry name" value="Acyl-CoA_dh_1"/>
    <property type="match status" value="1"/>
</dbReference>
<dbReference type="InterPro" id="IPR052904">
    <property type="entry name" value="Acyl-CoA_dehydrogenase-like"/>
</dbReference>
<feature type="domain" description="Acyl-CoA oxidase/dehydrogenase middle" evidence="7">
    <location>
        <begin position="185"/>
        <end position="281"/>
    </location>
</feature>
<dbReference type="InterPro" id="IPR006091">
    <property type="entry name" value="Acyl-CoA_Oxase/DH_mid-dom"/>
</dbReference>
<keyword evidence="5" id="KW-0560">Oxidoreductase</keyword>
<keyword evidence="3 5" id="KW-0285">Flavoprotein</keyword>
<dbReference type="PANTHER" id="PTHR42707">
    <property type="entry name" value="ACYL-COA DEHYDROGENASE"/>
    <property type="match status" value="1"/>
</dbReference>
<dbReference type="NCBIfam" id="NF008594">
    <property type="entry name" value="PRK11561.1"/>
    <property type="match status" value="1"/>
</dbReference>
<dbReference type="SUPFAM" id="SSF47203">
    <property type="entry name" value="Acyl-CoA dehydrogenase C-terminal domain-like"/>
    <property type="match status" value="1"/>
</dbReference>
<evidence type="ECO:0000259" key="8">
    <source>
        <dbReference type="Pfam" id="PF18158"/>
    </source>
</evidence>
<dbReference type="Gene3D" id="2.40.110.20">
    <property type="match status" value="1"/>
</dbReference>
<accession>A0A8J3E2U2</accession>
<evidence type="ECO:0000259" key="6">
    <source>
        <dbReference type="Pfam" id="PF00441"/>
    </source>
</evidence>
<evidence type="ECO:0000259" key="7">
    <source>
        <dbReference type="Pfam" id="PF02770"/>
    </source>
</evidence>
<evidence type="ECO:0000256" key="4">
    <source>
        <dbReference type="ARBA" id="ARBA00022827"/>
    </source>
</evidence>
<gene>
    <name evidence="9" type="ORF">GCM10011611_18560</name>
</gene>
<evidence type="ECO:0000256" key="1">
    <source>
        <dbReference type="ARBA" id="ARBA00001974"/>
    </source>
</evidence>
<dbReference type="Gene3D" id="6.10.250.600">
    <property type="match status" value="1"/>
</dbReference>
<proteinExistence type="inferred from homology"/>
<dbReference type="InterPro" id="IPR009100">
    <property type="entry name" value="AcylCoA_DH/oxidase_NM_dom_sf"/>
</dbReference>
<dbReference type="GO" id="GO:0003995">
    <property type="term" value="F:acyl-CoA dehydrogenase activity"/>
    <property type="evidence" value="ECO:0007669"/>
    <property type="project" value="InterPro"/>
</dbReference>
<dbReference type="Gene3D" id="1.20.140.10">
    <property type="entry name" value="Butyryl-CoA Dehydrogenase, subunit A, domain 3"/>
    <property type="match status" value="1"/>
</dbReference>
<dbReference type="InterPro" id="IPR036250">
    <property type="entry name" value="AcylCo_DH-like_C"/>
</dbReference>
<dbReference type="EMBL" id="BMJQ01000004">
    <property type="protein sequence ID" value="GGF13146.1"/>
    <property type="molecule type" value="Genomic_DNA"/>
</dbReference>
<protein>
    <submittedName>
        <fullName evidence="9">Acyl-CoA dehydrogenase</fullName>
    </submittedName>
</protein>
<feature type="domain" description="Adaptive response protein AidB N-terminal" evidence="8">
    <location>
        <begin position="15"/>
        <end position="170"/>
    </location>
</feature>
<evidence type="ECO:0000256" key="3">
    <source>
        <dbReference type="ARBA" id="ARBA00022630"/>
    </source>
</evidence>
<organism evidence="9 10">
    <name type="scientific">Aliidongia dinghuensis</name>
    <dbReference type="NCBI Taxonomy" id="1867774"/>
    <lineage>
        <taxon>Bacteria</taxon>
        <taxon>Pseudomonadati</taxon>
        <taxon>Pseudomonadota</taxon>
        <taxon>Alphaproteobacteria</taxon>
        <taxon>Rhodospirillales</taxon>
        <taxon>Dongiaceae</taxon>
        <taxon>Aliidongia</taxon>
    </lineage>
</organism>
<dbReference type="Pfam" id="PF02770">
    <property type="entry name" value="Acyl-CoA_dh_M"/>
    <property type="match status" value="1"/>
</dbReference>
<evidence type="ECO:0000256" key="2">
    <source>
        <dbReference type="ARBA" id="ARBA00009347"/>
    </source>
</evidence>